<evidence type="ECO:0008006" key="8">
    <source>
        <dbReference type="Google" id="ProtNLM"/>
    </source>
</evidence>
<dbReference type="Proteomes" id="UP000030748">
    <property type="component" value="Unassembled WGS sequence"/>
</dbReference>
<evidence type="ECO:0000256" key="5">
    <source>
        <dbReference type="ARBA" id="ARBA00023180"/>
    </source>
</evidence>
<keyword evidence="7" id="KW-1185">Reference proteome</keyword>
<dbReference type="InterPro" id="IPR032675">
    <property type="entry name" value="LRR_dom_sf"/>
</dbReference>
<gene>
    <name evidence="6" type="ORF">MIMGU_mgv1a0019071mg</name>
</gene>
<keyword evidence="3" id="KW-0677">Repeat</keyword>
<organism evidence="6 7">
    <name type="scientific">Erythranthe guttata</name>
    <name type="common">Yellow monkey flower</name>
    <name type="synonym">Mimulus guttatus</name>
    <dbReference type="NCBI Taxonomy" id="4155"/>
    <lineage>
        <taxon>Eukaryota</taxon>
        <taxon>Viridiplantae</taxon>
        <taxon>Streptophyta</taxon>
        <taxon>Embryophyta</taxon>
        <taxon>Tracheophyta</taxon>
        <taxon>Spermatophyta</taxon>
        <taxon>Magnoliopsida</taxon>
        <taxon>eudicotyledons</taxon>
        <taxon>Gunneridae</taxon>
        <taxon>Pentapetalae</taxon>
        <taxon>asterids</taxon>
        <taxon>lamiids</taxon>
        <taxon>Lamiales</taxon>
        <taxon>Phrymaceae</taxon>
        <taxon>Erythranthe</taxon>
    </lineage>
</organism>
<dbReference type="SUPFAM" id="SSF52058">
    <property type="entry name" value="L domain-like"/>
    <property type="match status" value="1"/>
</dbReference>
<evidence type="ECO:0000256" key="1">
    <source>
        <dbReference type="ARBA" id="ARBA00004370"/>
    </source>
</evidence>
<evidence type="ECO:0000256" key="3">
    <source>
        <dbReference type="ARBA" id="ARBA00022737"/>
    </source>
</evidence>
<dbReference type="InterPro" id="IPR001611">
    <property type="entry name" value="Leu-rich_rpt"/>
</dbReference>
<dbReference type="FunFam" id="3.80.10.10:FF:000542">
    <property type="entry name" value="Leucine-rich repeat protein kinase family protein"/>
    <property type="match status" value="1"/>
</dbReference>
<name>A0A022R135_ERYGU</name>
<proteinExistence type="predicted"/>
<evidence type="ECO:0000313" key="6">
    <source>
        <dbReference type="EMBL" id="EYU33313.1"/>
    </source>
</evidence>
<evidence type="ECO:0000256" key="2">
    <source>
        <dbReference type="ARBA" id="ARBA00022729"/>
    </source>
</evidence>
<dbReference type="PANTHER" id="PTHR45974">
    <property type="entry name" value="RECEPTOR-LIKE PROTEIN 55"/>
    <property type="match status" value="1"/>
</dbReference>
<keyword evidence="5" id="KW-0325">Glycoprotein</keyword>
<accession>A0A022R135</accession>
<dbReference type="GO" id="GO:0016020">
    <property type="term" value="C:membrane"/>
    <property type="evidence" value="ECO:0007669"/>
    <property type="project" value="UniProtKB-SubCell"/>
</dbReference>
<protein>
    <recommendedName>
        <fullName evidence="8">Leucine-rich repeat-containing N-terminal plant-type domain-containing protein</fullName>
    </recommendedName>
</protein>
<dbReference type="AlphaFoldDB" id="A0A022R135"/>
<evidence type="ECO:0000313" key="7">
    <source>
        <dbReference type="Proteomes" id="UP000030748"/>
    </source>
</evidence>
<dbReference type="PANTHER" id="PTHR45974:SF266">
    <property type="entry name" value="LEUCINE-RICH REPEAT RECEPTOR PROTEIN KINASE HPCA1"/>
    <property type="match status" value="1"/>
</dbReference>
<comment type="subcellular location">
    <subcellularLocation>
        <location evidence="1">Membrane</location>
    </subcellularLocation>
</comment>
<dbReference type="EMBL" id="KI630780">
    <property type="protein sequence ID" value="EYU33313.1"/>
    <property type="molecule type" value="Genomic_DNA"/>
</dbReference>
<keyword evidence="4" id="KW-0472">Membrane</keyword>
<feature type="non-terminal residue" evidence="6">
    <location>
        <position position="57"/>
    </location>
</feature>
<dbReference type="Pfam" id="PF00560">
    <property type="entry name" value="LRR_1"/>
    <property type="match status" value="2"/>
</dbReference>
<keyword evidence="2" id="KW-0732">Signal</keyword>
<dbReference type="STRING" id="4155.A0A022R135"/>
<evidence type="ECO:0000256" key="4">
    <source>
        <dbReference type="ARBA" id="ARBA00023136"/>
    </source>
</evidence>
<reference evidence="6 7" key="1">
    <citation type="journal article" date="2013" name="Proc. Natl. Acad. Sci. U.S.A.">
        <title>Fine-scale variation in meiotic recombination in Mimulus inferred from population shotgun sequencing.</title>
        <authorList>
            <person name="Hellsten U."/>
            <person name="Wright K.M."/>
            <person name="Jenkins J."/>
            <person name="Shu S."/>
            <person name="Yuan Y."/>
            <person name="Wessler S.R."/>
            <person name="Schmutz J."/>
            <person name="Willis J.H."/>
            <person name="Rokhsar D.S."/>
        </authorList>
    </citation>
    <scope>NUCLEOTIDE SEQUENCE [LARGE SCALE GENOMIC DNA]</scope>
    <source>
        <strain evidence="7">cv. DUN x IM62</strain>
    </source>
</reference>
<sequence>MLVNTKHFHFGKNQLSGEIPSQLFSSNLNLIHLLLEDNKLTGSIPSSLGLVQTLEVV</sequence>
<dbReference type="Gene3D" id="3.80.10.10">
    <property type="entry name" value="Ribonuclease Inhibitor"/>
    <property type="match status" value="1"/>
</dbReference>